<feature type="region of interest" description="Disordered" evidence="1">
    <location>
        <begin position="1"/>
        <end position="31"/>
    </location>
</feature>
<sequence length="31" mass="3271">DDGPLSRAKRGVARPPGRRGPARRRGGGGRM</sequence>
<reference evidence="2" key="1">
    <citation type="submission" date="2020-02" db="EMBL/GenBank/DDBJ databases">
        <authorList>
            <person name="Meier V. D."/>
        </authorList>
    </citation>
    <scope>NUCLEOTIDE SEQUENCE</scope>
    <source>
        <strain evidence="2">AVDCRST_MAG68</strain>
    </source>
</reference>
<name>A0A6J4MXX3_9BACT</name>
<evidence type="ECO:0000313" key="2">
    <source>
        <dbReference type="EMBL" id="CAA9372160.1"/>
    </source>
</evidence>
<evidence type="ECO:0000256" key="1">
    <source>
        <dbReference type="SAM" id="MobiDB-lite"/>
    </source>
</evidence>
<dbReference type="EMBL" id="CADCTW010000251">
    <property type="protein sequence ID" value="CAA9372160.1"/>
    <property type="molecule type" value="Genomic_DNA"/>
</dbReference>
<feature type="compositionally biased region" description="Basic residues" evidence="1">
    <location>
        <begin position="7"/>
        <end position="31"/>
    </location>
</feature>
<feature type="non-terminal residue" evidence="2">
    <location>
        <position position="31"/>
    </location>
</feature>
<accession>A0A6J4MXX3</accession>
<dbReference type="AlphaFoldDB" id="A0A6J4MXX3"/>
<organism evidence="2">
    <name type="scientific">uncultured Gemmatimonadota bacterium</name>
    <dbReference type="NCBI Taxonomy" id="203437"/>
    <lineage>
        <taxon>Bacteria</taxon>
        <taxon>Pseudomonadati</taxon>
        <taxon>Gemmatimonadota</taxon>
        <taxon>environmental samples</taxon>
    </lineage>
</organism>
<proteinExistence type="predicted"/>
<gene>
    <name evidence="2" type="ORF">AVDCRST_MAG68-5630</name>
</gene>
<protein>
    <submittedName>
        <fullName evidence="2">Uncharacterized protein</fullName>
    </submittedName>
</protein>
<feature type="non-terminal residue" evidence="2">
    <location>
        <position position="1"/>
    </location>
</feature>